<dbReference type="InterPro" id="IPR045055">
    <property type="entry name" value="DNA2/NAM7-like"/>
</dbReference>
<dbReference type="Gene3D" id="3.40.50.300">
    <property type="entry name" value="P-loop containing nucleotide triphosphate hydrolases"/>
    <property type="match status" value="2"/>
</dbReference>
<dbReference type="RefSeq" id="XP_034250064.1">
    <property type="nucleotide sequence ID" value="XM_034394173.1"/>
</dbReference>
<sequence length="1815" mass="203016">MARGKKHSKKQQNASSQVERKGLGPKHHQHVKAAVKMQDKPAGSAAVRTPKANGVKHQPNMSSGLSSACSSLAFNGLDSAKINQQTSEDFKRCEESHPSTDQCDPDSDGENGGSSTLTNGCGMHSSKTMCDYCSLNFKSESELNVHCKSEAHQIVVMSDGGREWEYRPPPRGVMAEGYSLCENWDKTCKYGTQCVEAHSAEELQEWCERFEYRQKKIQQAEQENLLGKSYTEHLLEKWTSNPDNFLKENVDYAEDCVSENQLTTTVSKDSKTDWTFLVKTSKILKAVVFLQFPDRHRFSIKCVKSVVGGETADWSQEDCQEWILPETNGRSIENLQNNNPDFEYKHSVCVEFSSDIYGTFRQTVAFDFGVEPLLVKHLCVDVRPASFASNVDELKKELFLEERWDENNAEIMKFSCSDEAYSAYSSNGSEDLLRLYPTPTPSTFTLTQSTVSERTITKNNYSSRMHELLGVEEMARYQQVARFNVRAKLNVTKSYLLAPAGTTHSTAKYAQNDQLYAVMQLTQAISEDTAAGRLILNNCTSVLLCAAGKSSKLSEEDSVTKDPVKRKVFEALIEDKGKNVIYLKLSSEAVKEYNIVGGKVFHAEVQFQLNRLQYCEWHHAVDSIDDYKILFPETFLEPNIPWSPQRQWKEIKETKLNVKQKEAIVAITTPLSVQLPPVLIIGPFGTGKTYTLAQALKQLLAVPDSRVLVCTHSNSAADIYINDYLHPYVLSGYEAARPLRIYYHKRWVTTVHPTVQKYCLIKTGVDGTRRFQLPTAEDIMKHRVVVVTLNMSMVLSTLGLKKGFFTHIFLDEAAQAMECEAIMPLAVAGERTRIVLAGDHMQLNPELFSPFAKERNLHMSLLERLYDHYPTTFPCKILLTENYRAHEAIIKFTSDLFYDQKLVCSGRQPGHPKFHPLTFFACRGEDVQETNSTGHYNLAEVYEIAERVIELRKCWPPEWGDLNDQSIGIMTPYADQVFRIRCELRRKNLGGVSVERVLNVQGKQFRAIFISTVRTRKTCDTRIKSNGSEESEYGFLSNSKLLNTAITRAQSLVAVVGDPIALCSLGRCRKVWERYIQSCDEKNSLFGMPWSTIQAHLDGVEFKTSYVLNPLAPEFIPRAKSNLYNNSGNESLVLNGYHSHLAFFDQSVPGSGQSQPPFPYPQQWSGPRHRSGQGPGVRPLPAPVPAAAAPVTAPKAAPPPGLSPGSGVGPGSGSGQQPHVDGQFYPNMYRVPRVHNTPPPQPQLFGAFPAPPPQAQKWGVPPDSPHRSAMQQAYLVGTCRFQSSPEGIQPSAPLGAPRGPMHVVSQAANPWPGTGHQASQQASHQGSPVAHVAPPGLAANANSKGFEIAALENKLLMQGGVDIPSGEFTGNNSGKLNGIVLDSAVQAFDTSNSIQHIESYSAQVAQSLQQPPQQIIPQSVNPTFFSNRQTPYQLQFAQEQTLLQQLSQQHQPPGNQRPVQQQQPVPNQPVMATGPFLAIVQNPLNHPVTLNGAQIQQQQQLQQHQLQQQQHHQQQLQQLQQLQQQRQQMNHQLLHQHEQQLQNQLMQVQPISEAFVHEQRLREVENQLRLQQEQHRQQQLQLAILQERRKLLLGHILTPLVNCKPEWNKLIPRGVNLLDMVDNKSQQEEWFNHLIRHGQSEVAKMFAEFMVLCVRAITATSSDLRQPSPSPLLNKIQTPDQNIKMTVNSAESLKATSLLSSSSNHLEPLTTLVPEDDKTNVVSGKGTDELVIMMKDLDPKYMLGSDALLNGGKSVWAIAQDELERCNRNGVRLKAGNAAMQKSLQKSDTFDSDDSGDELLSSINRQLNLQQSVDD</sequence>
<dbReference type="GO" id="GO:0005829">
    <property type="term" value="C:cytosol"/>
    <property type="evidence" value="ECO:0007669"/>
    <property type="project" value="TreeGrafter"/>
</dbReference>
<dbReference type="InterPro" id="IPR027417">
    <property type="entry name" value="P-loop_NTPase"/>
</dbReference>
<dbReference type="FunFam" id="3.40.50.300:FF:000419">
    <property type="entry name" value="Probable helicase with zinc finger domain"/>
    <property type="match status" value="1"/>
</dbReference>
<feature type="region of interest" description="Disordered" evidence="2">
    <location>
        <begin position="1145"/>
        <end position="1224"/>
    </location>
</feature>
<dbReference type="CDD" id="cd18808">
    <property type="entry name" value="SF1_C_Upf1"/>
    <property type="match status" value="1"/>
</dbReference>
<dbReference type="PANTHER" id="PTHR10887:SF365">
    <property type="entry name" value="HELICASE WITH ZINC FINGER DOMAIN-RELATED"/>
    <property type="match status" value="1"/>
</dbReference>
<keyword evidence="5" id="KW-0067">ATP-binding</keyword>
<feature type="compositionally biased region" description="Gly residues" evidence="2">
    <location>
        <begin position="1204"/>
        <end position="1214"/>
    </location>
</feature>
<dbReference type="InterPro" id="IPR041679">
    <property type="entry name" value="DNA2/NAM7-like_C"/>
</dbReference>
<reference evidence="5" key="1">
    <citation type="submission" date="2025-08" db="UniProtKB">
        <authorList>
            <consortium name="RefSeq"/>
        </authorList>
    </citation>
    <scope>IDENTIFICATION</scope>
    <source>
        <tissue evidence="5">Total insect</tissue>
    </source>
</reference>
<dbReference type="CTD" id="9931"/>
<dbReference type="KEGG" id="tpal:117650621"/>
<evidence type="ECO:0000313" key="5">
    <source>
        <dbReference type="RefSeq" id="XP_034250064.1"/>
    </source>
</evidence>
<keyword evidence="5" id="KW-0378">Hydrolase</keyword>
<dbReference type="PROSITE" id="PS00028">
    <property type="entry name" value="ZINC_FINGER_C2H2_1"/>
    <property type="match status" value="1"/>
</dbReference>
<dbReference type="OrthoDB" id="5988104at2759"/>
<dbReference type="GO" id="GO:0043186">
    <property type="term" value="C:P granule"/>
    <property type="evidence" value="ECO:0007669"/>
    <property type="project" value="TreeGrafter"/>
</dbReference>
<name>A0A6P8ZY96_THRPL</name>
<dbReference type="CDD" id="cd18077">
    <property type="entry name" value="DEXXQc_HELZ"/>
    <property type="match status" value="1"/>
</dbReference>
<organism evidence="5">
    <name type="scientific">Thrips palmi</name>
    <name type="common">Melon thrips</name>
    <dbReference type="NCBI Taxonomy" id="161013"/>
    <lineage>
        <taxon>Eukaryota</taxon>
        <taxon>Metazoa</taxon>
        <taxon>Ecdysozoa</taxon>
        <taxon>Arthropoda</taxon>
        <taxon>Hexapoda</taxon>
        <taxon>Insecta</taxon>
        <taxon>Pterygota</taxon>
        <taxon>Neoptera</taxon>
        <taxon>Paraneoptera</taxon>
        <taxon>Thysanoptera</taxon>
        <taxon>Terebrantia</taxon>
        <taxon>Thripoidea</taxon>
        <taxon>Thripidae</taxon>
        <taxon>Thrips</taxon>
    </lineage>
</organism>
<feature type="coiled-coil region" evidence="1">
    <location>
        <begin position="1512"/>
        <end position="1588"/>
    </location>
</feature>
<evidence type="ECO:0000259" key="3">
    <source>
        <dbReference type="PROSITE" id="PS00028"/>
    </source>
</evidence>
<dbReference type="SUPFAM" id="SSF52540">
    <property type="entry name" value="P-loop containing nucleoside triphosphate hydrolases"/>
    <property type="match status" value="1"/>
</dbReference>
<keyword evidence="1" id="KW-0175">Coiled coil</keyword>
<feature type="compositionally biased region" description="Low complexity" evidence="2">
    <location>
        <begin position="1315"/>
        <end position="1327"/>
    </location>
</feature>
<evidence type="ECO:0000313" key="4">
    <source>
        <dbReference type="Proteomes" id="UP000515158"/>
    </source>
</evidence>
<dbReference type="InParanoid" id="A0A6P8ZY96"/>
<dbReference type="GO" id="GO:0035194">
    <property type="term" value="P:regulatory ncRNA-mediated post-transcriptional gene silencing"/>
    <property type="evidence" value="ECO:0007669"/>
    <property type="project" value="TreeGrafter"/>
</dbReference>
<dbReference type="Pfam" id="PF13086">
    <property type="entry name" value="AAA_11"/>
    <property type="match status" value="2"/>
</dbReference>
<accession>A0A6P8ZY96</accession>
<dbReference type="InterPro" id="IPR041677">
    <property type="entry name" value="DNA2/NAM7_AAA_11"/>
</dbReference>
<dbReference type="InterPro" id="IPR049569">
    <property type="entry name" value="HELZ_DEAD-box_1"/>
</dbReference>
<feature type="compositionally biased region" description="Basic and acidic residues" evidence="2">
    <location>
        <begin position="88"/>
        <end position="98"/>
    </location>
</feature>
<keyword evidence="4" id="KW-1185">Reference proteome</keyword>
<dbReference type="PANTHER" id="PTHR10887">
    <property type="entry name" value="DNA2/NAM7 HELICASE FAMILY"/>
    <property type="match status" value="1"/>
</dbReference>
<feature type="compositionally biased region" description="Low complexity" evidence="2">
    <location>
        <begin position="1185"/>
        <end position="1195"/>
    </location>
</feature>
<dbReference type="GO" id="GO:0004386">
    <property type="term" value="F:helicase activity"/>
    <property type="evidence" value="ECO:0007669"/>
    <property type="project" value="UniProtKB-KW"/>
</dbReference>
<dbReference type="Pfam" id="PF13087">
    <property type="entry name" value="AAA_12"/>
    <property type="match status" value="1"/>
</dbReference>
<feature type="compositionally biased region" description="Basic residues" evidence="2">
    <location>
        <begin position="23"/>
        <end position="33"/>
    </location>
</feature>
<gene>
    <name evidence="5" type="primary">LOC117650621</name>
</gene>
<proteinExistence type="predicted"/>
<feature type="compositionally biased region" description="Basic residues" evidence="2">
    <location>
        <begin position="1"/>
        <end position="10"/>
    </location>
</feature>
<feature type="region of interest" description="Disordered" evidence="2">
    <location>
        <begin position="1309"/>
        <end position="1329"/>
    </location>
</feature>
<keyword evidence="5" id="KW-0547">Nucleotide-binding</keyword>
<dbReference type="InterPro" id="IPR047187">
    <property type="entry name" value="SF1_C_Upf1"/>
</dbReference>
<feature type="domain" description="C2H2-type" evidence="3">
    <location>
        <begin position="130"/>
        <end position="152"/>
    </location>
</feature>
<dbReference type="InterPro" id="IPR013087">
    <property type="entry name" value="Znf_C2H2_type"/>
</dbReference>
<dbReference type="Proteomes" id="UP000515158">
    <property type="component" value="Unplaced"/>
</dbReference>
<feature type="region of interest" description="Disordered" evidence="2">
    <location>
        <begin position="1"/>
        <end position="65"/>
    </location>
</feature>
<evidence type="ECO:0000256" key="1">
    <source>
        <dbReference type="SAM" id="Coils"/>
    </source>
</evidence>
<evidence type="ECO:0000256" key="2">
    <source>
        <dbReference type="SAM" id="MobiDB-lite"/>
    </source>
</evidence>
<dbReference type="GeneID" id="117650621"/>
<protein>
    <submittedName>
        <fullName evidence="5">Probable helicase with zinc finger domain</fullName>
    </submittedName>
</protein>
<feature type="region of interest" description="Disordered" evidence="2">
    <location>
        <begin position="1444"/>
        <end position="1470"/>
    </location>
</feature>
<feature type="region of interest" description="Disordered" evidence="2">
    <location>
        <begin position="87"/>
        <end position="115"/>
    </location>
</feature>
<keyword evidence="5" id="KW-0347">Helicase</keyword>